<accession>A0A6M3JEF2</accession>
<dbReference type="InterPro" id="IPR027434">
    <property type="entry name" value="Homing_endonucl"/>
</dbReference>
<dbReference type="EMBL" id="MT142507">
    <property type="protein sequence ID" value="QJA83272.1"/>
    <property type="molecule type" value="Genomic_DNA"/>
</dbReference>
<gene>
    <name evidence="2" type="ORF">MM415A00301_0006</name>
    <name evidence="1" type="ORF">MM415B00258_0006</name>
</gene>
<dbReference type="SUPFAM" id="SSF55608">
    <property type="entry name" value="Homing endonucleases"/>
    <property type="match status" value="1"/>
</dbReference>
<evidence type="ECO:0008006" key="3">
    <source>
        <dbReference type="Google" id="ProtNLM"/>
    </source>
</evidence>
<dbReference type="AlphaFoldDB" id="A0A6M3JEF2"/>
<reference evidence="1" key="1">
    <citation type="submission" date="2020-03" db="EMBL/GenBank/DDBJ databases">
        <title>The deep terrestrial virosphere.</title>
        <authorList>
            <person name="Holmfeldt K."/>
            <person name="Nilsson E."/>
            <person name="Simone D."/>
            <person name="Lopez-Fernandez M."/>
            <person name="Wu X."/>
            <person name="de Brujin I."/>
            <person name="Lundin D."/>
            <person name="Andersson A."/>
            <person name="Bertilsson S."/>
            <person name="Dopson M."/>
        </authorList>
    </citation>
    <scope>NUCLEOTIDE SEQUENCE</scope>
    <source>
        <strain evidence="2">MM415A00301</strain>
        <strain evidence="1">MM415B00258</strain>
    </source>
</reference>
<sequence length="137" mass="15908">MVDDTILAYMAGIIDGEGSIMINGSNHKQQSVVSVANTSELLIKWIVTHFGGHTNIEYSENVNHKNRYWWRLYGYSMKPFLESILPYLVIKKPQAELMLELFKILLPIGGRSHPTDEYWIARDEFVDKMHQLNKRGR</sequence>
<dbReference type="Gene3D" id="3.10.28.10">
    <property type="entry name" value="Homing endonucleases"/>
    <property type="match status" value="1"/>
</dbReference>
<dbReference type="EMBL" id="MT141568">
    <property type="protein sequence ID" value="QJA67257.1"/>
    <property type="molecule type" value="Genomic_DNA"/>
</dbReference>
<name>A0A6M3JEF2_9ZZZZ</name>
<organism evidence="1">
    <name type="scientific">viral metagenome</name>
    <dbReference type="NCBI Taxonomy" id="1070528"/>
    <lineage>
        <taxon>unclassified sequences</taxon>
        <taxon>metagenomes</taxon>
        <taxon>organismal metagenomes</taxon>
    </lineage>
</organism>
<evidence type="ECO:0000313" key="2">
    <source>
        <dbReference type="EMBL" id="QJA83272.1"/>
    </source>
</evidence>
<evidence type="ECO:0000313" key="1">
    <source>
        <dbReference type="EMBL" id="QJA67257.1"/>
    </source>
</evidence>
<protein>
    <recommendedName>
        <fullName evidence="3">Homing endonuclease</fullName>
    </recommendedName>
</protein>
<proteinExistence type="predicted"/>